<keyword evidence="5" id="KW-1185">Reference proteome</keyword>
<dbReference type="EMBL" id="BAABDQ010000014">
    <property type="protein sequence ID" value="GAA3571862.1"/>
    <property type="molecule type" value="Genomic_DNA"/>
</dbReference>
<sequence length="757" mass="80769">MTTKYAETEQKTGVKYVGQPIDRLDGRAKTTGEARFAAEHRYPGLAHAALVHATIARGRIVGVDTEAARAVPGVIEVLTHENAPAMKPPPSVSLLNPSSLATGTSVNYLATDQVHWNGQPVAVTVAETPEAARHAARLVRLTYEELPAVVDFASEEPNAVPQKSSALQSAAATKGDAEAALAAAAVSVDLHFSTPPYNHNAIEPHATTAVWDGDRLTVHEGTQSIAWLRKHLALRFGVPEQGIRVLSPYVGGAFGGKSMVWAGTLLAVLAARATARPVRLALTREGVYHTVGGRTPSTQRVALGADEDGRMTALIHTSVARTGRTGGGPEQITAASGHLYDAQNIRLRQSLVQLDLLANTYMRAPGESIGTFALESAVDELAFDLGMDPIELRMRNEPERNPLDGKRFAHRMLREAYAEGAERFGWRERDPRPGSMRDGQWLVGMGVATAYHPAWQMPADVTVRLGADGGVVVRCAMQEMGMGAATVQAQIAADEMGVPLESVRVEYGDSELPDAPGAGGSMQTASVAASLVDATRKLKQAVHALARRSPGSPLRGLRPADLEARDGGLYQGGTGETYAEILTRAGRDHLEASGGTGMIRFLAKTLRDRRRWVKAASGAQFCEVRVNQDTGEVRVSRWLGVFDVGRVINAKTAAGQLRGGIVMGIGMALSEETLIDHRTGRIVNPSLAEYHVPVHADIPRIDVHYLDDPDPTMPLGLIGVGEVSITGVAAAVANAVRHATGRRILDLPITLDKLLPE</sequence>
<dbReference type="Gene3D" id="3.30.365.10">
    <property type="entry name" value="Aldehyde oxidase/xanthine dehydrogenase, molybdopterin binding domain"/>
    <property type="match status" value="4"/>
</dbReference>
<accession>A0ABP6XUH1</accession>
<keyword evidence="2" id="KW-0560">Oxidoreductase</keyword>
<dbReference type="InterPro" id="IPR046867">
    <property type="entry name" value="AldOxase/xan_DH_MoCoBD2"/>
</dbReference>
<dbReference type="SUPFAM" id="SSF56003">
    <property type="entry name" value="Molybdenum cofactor-binding domain"/>
    <property type="match status" value="1"/>
</dbReference>
<dbReference type="Pfam" id="PF20256">
    <property type="entry name" value="MoCoBD_2"/>
    <property type="match status" value="1"/>
</dbReference>
<dbReference type="SUPFAM" id="SSF54665">
    <property type="entry name" value="CO dehydrogenase molybdoprotein N-domain-like"/>
    <property type="match status" value="1"/>
</dbReference>
<name>A0ABP6XUH1_9ACTN</name>
<evidence type="ECO:0000256" key="2">
    <source>
        <dbReference type="ARBA" id="ARBA00023002"/>
    </source>
</evidence>
<evidence type="ECO:0000259" key="3">
    <source>
        <dbReference type="SMART" id="SM01008"/>
    </source>
</evidence>
<dbReference type="Pfam" id="PF01315">
    <property type="entry name" value="Ald_Xan_dh_C"/>
    <property type="match status" value="1"/>
</dbReference>
<dbReference type="Gene3D" id="3.90.1170.50">
    <property type="entry name" value="Aldehyde oxidase/xanthine dehydrogenase, a/b hammerhead"/>
    <property type="match status" value="1"/>
</dbReference>
<evidence type="ECO:0000313" key="5">
    <source>
        <dbReference type="Proteomes" id="UP001500630"/>
    </source>
</evidence>
<protein>
    <submittedName>
        <fullName evidence="4">Xanthine dehydrogenase family protein molybdopterin-binding subunit</fullName>
    </submittedName>
</protein>
<dbReference type="PANTHER" id="PTHR11908:SF132">
    <property type="entry name" value="ALDEHYDE OXIDASE 1-RELATED"/>
    <property type="match status" value="1"/>
</dbReference>
<comment type="caution">
    <text evidence="4">The sequence shown here is derived from an EMBL/GenBank/DDBJ whole genome shotgun (WGS) entry which is preliminary data.</text>
</comment>
<organism evidence="4 5">
    <name type="scientific">Nonomuraea rosea</name>
    <dbReference type="NCBI Taxonomy" id="638574"/>
    <lineage>
        <taxon>Bacteria</taxon>
        <taxon>Bacillati</taxon>
        <taxon>Actinomycetota</taxon>
        <taxon>Actinomycetes</taxon>
        <taxon>Streptosporangiales</taxon>
        <taxon>Streptosporangiaceae</taxon>
        <taxon>Nonomuraea</taxon>
    </lineage>
</organism>
<dbReference type="InterPro" id="IPR008274">
    <property type="entry name" value="AldOxase/xan_DH_MoCoBD1"/>
</dbReference>
<dbReference type="InterPro" id="IPR016208">
    <property type="entry name" value="Ald_Oxase/xanthine_DH-like"/>
</dbReference>
<dbReference type="InterPro" id="IPR036856">
    <property type="entry name" value="Ald_Oxase/Xan_DH_a/b_sf"/>
</dbReference>
<evidence type="ECO:0000256" key="1">
    <source>
        <dbReference type="ARBA" id="ARBA00022505"/>
    </source>
</evidence>
<feature type="domain" description="Aldehyde oxidase/xanthine dehydrogenase a/b hammerhead" evidence="3">
    <location>
        <begin position="31"/>
        <end position="147"/>
    </location>
</feature>
<dbReference type="Pfam" id="PF02738">
    <property type="entry name" value="MoCoBD_1"/>
    <property type="match status" value="1"/>
</dbReference>
<reference evidence="5" key="1">
    <citation type="journal article" date="2019" name="Int. J. Syst. Evol. Microbiol.">
        <title>The Global Catalogue of Microorganisms (GCM) 10K type strain sequencing project: providing services to taxonomists for standard genome sequencing and annotation.</title>
        <authorList>
            <consortium name="The Broad Institute Genomics Platform"/>
            <consortium name="The Broad Institute Genome Sequencing Center for Infectious Disease"/>
            <person name="Wu L."/>
            <person name="Ma J."/>
        </authorList>
    </citation>
    <scope>NUCLEOTIDE SEQUENCE [LARGE SCALE GENOMIC DNA]</scope>
    <source>
        <strain evidence="5">JCM 17326</strain>
    </source>
</reference>
<dbReference type="Proteomes" id="UP001500630">
    <property type="component" value="Unassembled WGS sequence"/>
</dbReference>
<dbReference type="RefSeq" id="WP_345567007.1">
    <property type="nucleotide sequence ID" value="NZ_BAABDQ010000014.1"/>
</dbReference>
<dbReference type="SMART" id="SM01008">
    <property type="entry name" value="Ald_Xan_dh_C"/>
    <property type="match status" value="1"/>
</dbReference>
<gene>
    <name evidence="4" type="ORF">GCM10022419_060900</name>
</gene>
<dbReference type="PANTHER" id="PTHR11908">
    <property type="entry name" value="XANTHINE DEHYDROGENASE"/>
    <property type="match status" value="1"/>
</dbReference>
<keyword evidence="1" id="KW-0500">Molybdenum</keyword>
<proteinExistence type="predicted"/>
<dbReference type="InterPro" id="IPR037165">
    <property type="entry name" value="AldOxase/xan_DH_Mopterin-bd_sf"/>
</dbReference>
<dbReference type="InterPro" id="IPR000674">
    <property type="entry name" value="Ald_Oxase/Xan_DH_a/b"/>
</dbReference>
<evidence type="ECO:0000313" key="4">
    <source>
        <dbReference type="EMBL" id="GAA3571862.1"/>
    </source>
</evidence>